<feature type="domain" description="OB-fold nucleic acid binding" evidence="8">
    <location>
        <begin position="9"/>
        <end position="99"/>
    </location>
</feature>
<evidence type="ECO:0000256" key="3">
    <source>
        <dbReference type="ARBA" id="ARBA00022801"/>
    </source>
</evidence>
<comment type="subcellular location">
    <subcellularLocation>
        <location evidence="5 6">Cytoplasm</location>
    </subcellularLocation>
</comment>
<protein>
    <recommendedName>
        <fullName evidence="5">Exodeoxyribonuclease 7 large subunit</fullName>
        <ecNumber evidence="5">3.1.11.6</ecNumber>
    </recommendedName>
    <alternativeName>
        <fullName evidence="5">Exodeoxyribonuclease VII large subunit</fullName>
        <shortName evidence="5">Exonuclease VII large subunit</shortName>
    </alternativeName>
</protein>
<evidence type="ECO:0000313" key="10">
    <source>
        <dbReference type="Proteomes" id="UP000070467"/>
    </source>
</evidence>
<organism evidence="9 10">
    <name type="scientific">Gemelliphila asaccharolytica</name>
    <dbReference type="NCBI Taxonomy" id="502393"/>
    <lineage>
        <taxon>Bacteria</taxon>
        <taxon>Bacillati</taxon>
        <taxon>Bacillota</taxon>
        <taxon>Bacilli</taxon>
        <taxon>Bacillales</taxon>
        <taxon>Gemellaceae</taxon>
        <taxon>Gemelliphila</taxon>
    </lineage>
</organism>
<dbReference type="InterPro" id="IPR020579">
    <property type="entry name" value="Exonuc_VII_lsu_C"/>
</dbReference>
<keyword evidence="3 5" id="KW-0378">Hydrolase</keyword>
<evidence type="ECO:0000256" key="4">
    <source>
        <dbReference type="ARBA" id="ARBA00022839"/>
    </source>
</evidence>
<comment type="similarity">
    <text evidence="5 6">Belongs to the XseA family.</text>
</comment>
<comment type="catalytic activity">
    <reaction evidence="5 6">
        <text>Exonucleolytic cleavage in either 5'- to 3'- or 3'- to 5'-direction to yield nucleoside 5'-phosphates.</text>
        <dbReference type="EC" id="3.1.11.6"/>
    </reaction>
</comment>
<dbReference type="NCBIfam" id="TIGR00237">
    <property type="entry name" value="xseA"/>
    <property type="match status" value="1"/>
</dbReference>
<dbReference type="PANTHER" id="PTHR30008:SF0">
    <property type="entry name" value="EXODEOXYRIBONUCLEASE 7 LARGE SUBUNIT"/>
    <property type="match status" value="1"/>
</dbReference>
<evidence type="ECO:0000256" key="5">
    <source>
        <dbReference type="HAMAP-Rule" id="MF_00378"/>
    </source>
</evidence>
<dbReference type="InterPro" id="IPR025824">
    <property type="entry name" value="OB-fold_nuc-bd_dom"/>
</dbReference>
<dbReference type="EMBL" id="LSDB01000023">
    <property type="protein sequence ID" value="KXB58048.1"/>
    <property type="molecule type" value="Genomic_DNA"/>
</dbReference>
<keyword evidence="1 5" id="KW-0963">Cytoplasm</keyword>
<accession>A0ABR5TLY9</accession>
<dbReference type="Pfam" id="PF13742">
    <property type="entry name" value="tRNA_anti_2"/>
    <property type="match status" value="1"/>
</dbReference>
<keyword evidence="2 5" id="KW-0540">Nuclease</keyword>
<comment type="caution">
    <text evidence="9">The sequence shown here is derived from an EMBL/GenBank/DDBJ whole genome shotgun (WGS) entry which is preliminary data.</text>
</comment>
<dbReference type="CDD" id="cd04489">
    <property type="entry name" value="ExoVII_LU_OBF"/>
    <property type="match status" value="1"/>
</dbReference>
<reference evidence="9 10" key="1">
    <citation type="submission" date="2016-01" db="EMBL/GenBank/DDBJ databases">
        <authorList>
            <person name="Mitreva M."/>
            <person name="Pepin K.H."/>
            <person name="Mihindukulasuriya K.A."/>
            <person name="Fulton R."/>
            <person name="Fronick C."/>
            <person name="O'Laughlin M."/>
            <person name="Miner T."/>
            <person name="Herter B."/>
            <person name="Rosa B.A."/>
            <person name="Cordes M."/>
            <person name="Tomlinson C."/>
            <person name="Wollam A."/>
            <person name="Palsikar V.B."/>
            <person name="Mardis E.R."/>
            <person name="Wilson R.K."/>
        </authorList>
    </citation>
    <scope>NUCLEOTIDE SEQUENCE [LARGE SCALE GENOMIC DNA]</scope>
    <source>
        <strain evidence="9 10">KA00071</strain>
    </source>
</reference>
<evidence type="ECO:0000259" key="8">
    <source>
        <dbReference type="Pfam" id="PF13742"/>
    </source>
</evidence>
<comment type="function">
    <text evidence="5">Bidirectionally degrades single-stranded DNA into large acid-insoluble oligonucleotides, which are then degraded further into small acid-soluble oligonucleotides.</text>
</comment>
<evidence type="ECO:0000256" key="6">
    <source>
        <dbReference type="RuleBase" id="RU004355"/>
    </source>
</evidence>
<evidence type="ECO:0000256" key="1">
    <source>
        <dbReference type="ARBA" id="ARBA00022490"/>
    </source>
</evidence>
<comment type="subunit">
    <text evidence="5">Heterooligomer composed of large and small subunits.</text>
</comment>
<dbReference type="EC" id="3.1.11.6" evidence="5"/>
<evidence type="ECO:0000256" key="2">
    <source>
        <dbReference type="ARBA" id="ARBA00022722"/>
    </source>
</evidence>
<feature type="domain" description="Exonuclease VII large subunit C-terminal" evidence="7">
    <location>
        <begin position="123"/>
        <end position="412"/>
    </location>
</feature>
<dbReference type="InterPro" id="IPR003753">
    <property type="entry name" value="Exonuc_VII_L"/>
</dbReference>
<proteinExistence type="inferred from homology"/>
<keyword evidence="10" id="KW-1185">Reference proteome</keyword>
<name>A0ABR5TLY9_9BACL</name>
<dbReference type="Proteomes" id="UP000070467">
    <property type="component" value="Unassembled WGS sequence"/>
</dbReference>
<dbReference type="HAMAP" id="MF_00378">
    <property type="entry name" value="Exonuc_7_L"/>
    <property type="match status" value="1"/>
</dbReference>
<gene>
    <name evidence="5" type="primary">xseA</name>
    <name evidence="9" type="ORF">HMPREF1871_00714</name>
</gene>
<dbReference type="Pfam" id="PF02601">
    <property type="entry name" value="Exonuc_VII_L"/>
    <property type="match status" value="1"/>
</dbReference>
<keyword evidence="4 5" id="KW-0269">Exonuclease</keyword>
<dbReference type="PANTHER" id="PTHR30008">
    <property type="entry name" value="EXODEOXYRIBONUCLEASE 7 LARGE SUBUNIT"/>
    <property type="match status" value="1"/>
</dbReference>
<sequence length="425" mass="48981">MLDEKKVYLTVSSLNKYLQRKYVNDPYLKEIYLKGEVSNFKLHSSGILYFTIKDGNSKIDAIKFDYDKNDFKDGDSVLVKGEINFYFPKGEHTFIVYEIKKDNIGELYKKFIKLKNKLENEGLFSIENKKKLKKINNNIGIISSSTGAALQDIKRTIYRRFPMANIKLYSCLVQGNNSSIDIVKKIKEASNDKNDVIIIARGGGSIEDLWSFNEEIVVKEIFNCKIPVVTGIGHENDITLSDYVADIRASTPTAAAEIVTPITLEELIRIIDYKYEQMTSNIIKFFSNKKKCVNNLLNIYKIKTLDNILFNYDVKLNNRKDKLNLVMDTLIYSRKALVDNNKFLLVNKNILSNKKNKLVILNKFLENNYPINILKKGYIIAENIKNEKIISIDNVFIDDNIKLYLSDGEIQVNVKKIIRKRGKDV</sequence>
<dbReference type="RefSeq" id="WP_066130105.1">
    <property type="nucleotide sequence ID" value="NZ_KQ959874.1"/>
</dbReference>
<evidence type="ECO:0000313" key="9">
    <source>
        <dbReference type="EMBL" id="KXB58048.1"/>
    </source>
</evidence>
<evidence type="ECO:0000259" key="7">
    <source>
        <dbReference type="Pfam" id="PF02601"/>
    </source>
</evidence>